<name>A0A8E2JKK2_9PEZI</name>
<dbReference type="Proteomes" id="UP000250266">
    <property type="component" value="Unassembled WGS sequence"/>
</dbReference>
<gene>
    <name evidence="1" type="ORF">K432DRAFT_400282</name>
</gene>
<dbReference type="EMBL" id="KV744819">
    <property type="protein sequence ID" value="OCK85429.1"/>
    <property type="molecule type" value="Genomic_DNA"/>
</dbReference>
<evidence type="ECO:0000313" key="2">
    <source>
        <dbReference type="Proteomes" id="UP000250266"/>
    </source>
</evidence>
<keyword evidence="2" id="KW-1185">Reference proteome</keyword>
<dbReference type="AlphaFoldDB" id="A0A8E2JKK2"/>
<accession>A0A8E2JKK2</accession>
<organism evidence="1 2">
    <name type="scientific">Lepidopterella palustris CBS 459.81</name>
    <dbReference type="NCBI Taxonomy" id="1314670"/>
    <lineage>
        <taxon>Eukaryota</taxon>
        <taxon>Fungi</taxon>
        <taxon>Dikarya</taxon>
        <taxon>Ascomycota</taxon>
        <taxon>Pezizomycotina</taxon>
        <taxon>Dothideomycetes</taxon>
        <taxon>Pleosporomycetidae</taxon>
        <taxon>Mytilinidiales</taxon>
        <taxon>Argynnaceae</taxon>
        <taxon>Lepidopterella</taxon>
    </lineage>
</organism>
<protein>
    <submittedName>
        <fullName evidence="1">Uncharacterized protein</fullName>
    </submittedName>
</protein>
<proteinExistence type="predicted"/>
<sequence length="120" mass="13726">MPNSSGTPIESRLPIHYTTASSSDVLNTELEAQSQELRSGPHIPLDLSAHQCLDRTLWTQWGFWRFGTSFSYSSSSDRSFQRLFPGPKLVLPIAKKRHAVLYKQAWTNQWLDNYSLEDPT</sequence>
<evidence type="ECO:0000313" key="1">
    <source>
        <dbReference type="EMBL" id="OCK85429.1"/>
    </source>
</evidence>
<reference evidence="1 2" key="1">
    <citation type="journal article" date="2016" name="Nat. Commun.">
        <title>Ectomycorrhizal ecology is imprinted in the genome of the dominant symbiotic fungus Cenococcum geophilum.</title>
        <authorList>
            <consortium name="DOE Joint Genome Institute"/>
            <person name="Peter M."/>
            <person name="Kohler A."/>
            <person name="Ohm R.A."/>
            <person name="Kuo A."/>
            <person name="Krutzmann J."/>
            <person name="Morin E."/>
            <person name="Arend M."/>
            <person name="Barry K.W."/>
            <person name="Binder M."/>
            <person name="Choi C."/>
            <person name="Clum A."/>
            <person name="Copeland A."/>
            <person name="Grisel N."/>
            <person name="Haridas S."/>
            <person name="Kipfer T."/>
            <person name="LaButti K."/>
            <person name="Lindquist E."/>
            <person name="Lipzen A."/>
            <person name="Maire R."/>
            <person name="Meier B."/>
            <person name="Mihaltcheva S."/>
            <person name="Molinier V."/>
            <person name="Murat C."/>
            <person name="Poggeler S."/>
            <person name="Quandt C.A."/>
            <person name="Sperisen C."/>
            <person name="Tritt A."/>
            <person name="Tisserant E."/>
            <person name="Crous P.W."/>
            <person name="Henrissat B."/>
            <person name="Nehls U."/>
            <person name="Egli S."/>
            <person name="Spatafora J.W."/>
            <person name="Grigoriev I.V."/>
            <person name="Martin F.M."/>
        </authorList>
    </citation>
    <scope>NUCLEOTIDE SEQUENCE [LARGE SCALE GENOMIC DNA]</scope>
    <source>
        <strain evidence="1 2">CBS 459.81</strain>
    </source>
</reference>